<evidence type="ECO:0000313" key="3">
    <source>
        <dbReference type="EMBL" id="QIS10995.1"/>
    </source>
</evidence>
<feature type="compositionally biased region" description="Basic residues" evidence="1">
    <location>
        <begin position="1"/>
        <end position="11"/>
    </location>
</feature>
<dbReference type="GO" id="GO:0008757">
    <property type="term" value="F:S-adenosylmethionine-dependent methyltransferase activity"/>
    <property type="evidence" value="ECO:0007669"/>
    <property type="project" value="InterPro"/>
</dbReference>
<evidence type="ECO:0000313" key="4">
    <source>
        <dbReference type="Proteomes" id="UP000503540"/>
    </source>
</evidence>
<dbReference type="GO" id="GO:0032259">
    <property type="term" value="P:methylation"/>
    <property type="evidence" value="ECO:0007669"/>
    <property type="project" value="UniProtKB-KW"/>
</dbReference>
<dbReference type="Gene3D" id="3.40.50.150">
    <property type="entry name" value="Vaccinia Virus protein VP39"/>
    <property type="match status" value="1"/>
</dbReference>
<keyword evidence="3" id="KW-0489">Methyltransferase</keyword>
<feature type="region of interest" description="Disordered" evidence="1">
    <location>
        <begin position="1"/>
        <end position="31"/>
    </location>
</feature>
<dbReference type="InterPro" id="IPR029063">
    <property type="entry name" value="SAM-dependent_MTases_sf"/>
</dbReference>
<dbReference type="PANTHER" id="PTHR45036:SF1">
    <property type="entry name" value="METHYLTRANSFERASE LIKE 7A"/>
    <property type="match status" value="1"/>
</dbReference>
<reference evidence="3 4" key="1">
    <citation type="journal article" date="2019" name="ACS Chem. Biol.">
        <title>Identification and Mobilization of a Cryptic Antibiotic Biosynthesis Gene Locus from a Human-Pathogenic Nocardia Isolate.</title>
        <authorList>
            <person name="Herisse M."/>
            <person name="Ishida K."/>
            <person name="Porter J.L."/>
            <person name="Howden B."/>
            <person name="Hertweck C."/>
            <person name="Stinear T.P."/>
            <person name="Pidot S.J."/>
        </authorList>
    </citation>
    <scope>NUCLEOTIDE SEQUENCE [LARGE SCALE GENOMIC DNA]</scope>
    <source>
        <strain evidence="3 4">AUSMDU00012717</strain>
    </source>
</reference>
<keyword evidence="3" id="KW-0808">Transferase</keyword>
<dbReference type="SUPFAM" id="SSF53335">
    <property type="entry name" value="S-adenosyl-L-methionine-dependent methyltransferases"/>
    <property type="match status" value="1"/>
</dbReference>
<dbReference type="PANTHER" id="PTHR45036">
    <property type="entry name" value="METHYLTRANSFERASE LIKE 7B"/>
    <property type="match status" value="1"/>
</dbReference>
<gene>
    <name evidence="3" type="ORF">F5544_15565</name>
</gene>
<organism evidence="3 4">
    <name type="scientific">Nocardia arthritidis</name>
    <dbReference type="NCBI Taxonomy" id="228602"/>
    <lineage>
        <taxon>Bacteria</taxon>
        <taxon>Bacillati</taxon>
        <taxon>Actinomycetota</taxon>
        <taxon>Actinomycetes</taxon>
        <taxon>Mycobacteriales</taxon>
        <taxon>Nocardiaceae</taxon>
        <taxon>Nocardia</taxon>
    </lineage>
</organism>
<dbReference type="KEGG" id="nah:F5544_15565"/>
<dbReference type="Pfam" id="PF08241">
    <property type="entry name" value="Methyltransf_11"/>
    <property type="match status" value="1"/>
</dbReference>
<protein>
    <submittedName>
        <fullName evidence="3">Methyltransferase domain-containing protein</fullName>
    </submittedName>
</protein>
<sequence>MSSDGRHRRVRSGPGPPAAPKPRRQSPGQHVTVDGMGLYDDHVVPRLVELCCGAKYHEPLRAQVCAGLHGKVVEIGFGSGLNVPFYPAAVESVSAVEPADLGWRLAAERVAASRVPVERSGLDGQRLPFPDNSFDCALSTWTLCTIPDAGAALAEVRRVLKPGGTLHFIEHGLAPDHSVQVWQNRLNPVQKTIAGGCHLNRRIRVMIEAAGFELREVEQFYGEGSPRVFGAQTQGVAVAN</sequence>
<accession>A0A6G9YCJ0</accession>
<dbReference type="InterPro" id="IPR052356">
    <property type="entry name" value="Thiol_S-MT"/>
</dbReference>
<proteinExistence type="predicted"/>
<dbReference type="EMBL" id="CP046172">
    <property type="protein sequence ID" value="QIS10995.1"/>
    <property type="molecule type" value="Genomic_DNA"/>
</dbReference>
<dbReference type="CDD" id="cd02440">
    <property type="entry name" value="AdoMet_MTases"/>
    <property type="match status" value="1"/>
</dbReference>
<dbReference type="InterPro" id="IPR013216">
    <property type="entry name" value="Methyltransf_11"/>
</dbReference>
<keyword evidence="4" id="KW-1185">Reference proteome</keyword>
<feature type="domain" description="Methyltransferase type 11" evidence="2">
    <location>
        <begin position="73"/>
        <end position="167"/>
    </location>
</feature>
<dbReference type="AlphaFoldDB" id="A0A6G9YCJ0"/>
<dbReference type="Proteomes" id="UP000503540">
    <property type="component" value="Chromosome"/>
</dbReference>
<evidence type="ECO:0000256" key="1">
    <source>
        <dbReference type="SAM" id="MobiDB-lite"/>
    </source>
</evidence>
<evidence type="ECO:0000259" key="2">
    <source>
        <dbReference type="Pfam" id="PF08241"/>
    </source>
</evidence>
<name>A0A6G9YCJ0_9NOCA</name>